<comment type="similarity">
    <text evidence="2">Belongs to the SKP1 family.</text>
</comment>
<sequence length="182" mass="20440">MSGPSLSSLSSSSSSSSRSEELFQRQIEMMYEYSKVMIEMGEAEEKEQKVTSSRRRGGSKMGRIDKRKGRNHKLGEFSRNRNYFGANPVCTGILFRRRFCMSEVMSRMFTLKSFDGESFEIKEVVAVQSKAIECLIEDDCANNAIPLPNVASNILAKVIEYCKKLVGSSDGNTTEVDEDLKT</sequence>
<evidence type="ECO:0000259" key="5">
    <source>
        <dbReference type="Pfam" id="PF03931"/>
    </source>
</evidence>
<dbReference type="UniPathway" id="UPA00143"/>
<accession>A0A7J7PAD0</accession>
<name>A0A7J7PAD0_9MAGN</name>
<dbReference type="EMBL" id="JACGCM010000121">
    <property type="protein sequence ID" value="KAF6176094.1"/>
    <property type="molecule type" value="Genomic_DNA"/>
</dbReference>
<dbReference type="OrthoDB" id="1624952at2759"/>
<dbReference type="AlphaFoldDB" id="A0A7J7PAD0"/>
<dbReference type="InterPro" id="IPR011333">
    <property type="entry name" value="SKP1/BTB/POZ_sf"/>
</dbReference>
<dbReference type="SMART" id="SM00512">
    <property type="entry name" value="Skp1"/>
    <property type="match status" value="1"/>
</dbReference>
<dbReference type="SUPFAM" id="SSF54695">
    <property type="entry name" value="POZ domain"/>
    <property type="match status" value="1"/>
</dbReference>
<feature type="region of interest" description="Disordered" evidence="4">
    <location>
        <begin position="42"/>
        <end position="72"/>
    </location>
</feature>
<comment type="pathway">
    <text evidence="1">Protein modification; protein ubiquitination.</text>
</comment>
<dbReference type="Pfam" id="PF03931">
    <property type="entry name" value="Skp1_POZ"/>
    <property type="match status" value="1"/>
</dbReference>
<feature type="compositionally biased region" description="Low complexity" evidence="4">
    <location>
        <begin position="1"/>
        <end position="17"/>
    </location>
</feature>
<dbReference type="PANTHER" id="PTHR11165">
    <property type="entry name" value="SKP1"/>
    <property type="match status" value="1"/>
</dbReference>
<evidence type="ECO:0000256" key="3">
    <source>
        <dbReference type="ARBA" id="ARBA00022786"/>
    </source>
</evidence>
<proteinExistence type="inferred from homology"/>
<keyword evidence="3" id="KW-0833">Ubl conjugation pathway</keyword>
<keyword evidence="7" id="KW-1185">Reference proteome</keyword>
<feature type="region of interest" description="Disordered" evidence="4">
    <location>
        <begin position="1"/>
        <end position="21"/>
    </location>
</feature>
<dbReference type="Gene3D" id="3.30.710.10">
    <property type="entry name" value="Potassium Channel Kv1.1, Chain A"/>
    <property type="match status" value="1"/>
</dbReference>
<dbReference type="Proteomes" id="UP000541444">
    <property type="component" value="Unassembled WGS sequence"/>
</dbReference>
<protein>
    <recommendedName>
        <fullName evidence="5">SKP1 component POZ domain-containing protein</fullName>
    </recommendedName>
</protein>
<dbReference type="InterPro" id="IPR016897">
    <property type="entry name" value="SKP1"/>
</dbReference>
<dbReference type="GO" id="GO:0006511">
    <property type="term" value="P:ubiquitin-dependent protein catabolic process"/>
    <property type="evidence" value="ECO:0007669"/>
    <property type="project" value="InterPro"/>
</dbReference>
<dbReference type="InterPro" id="IPR016073">
    <property type="entry name" value="Skp1_comp_POZ"/>
</dbReference>
<evidence type="ECO:0000256" key="4">
    <source>
        <dbReference type="SAM" id="MobiDB-lite"/>
    </source>
</evidence>
<dbReference type="GO" id="GO:0009867">
    <property type="term" value="P:jasmonic acid mediated signaling pathway"/>
    <property type="evidence" value="ECO:0007669"/>
    <property type="project" value="UniProtKB-ARBA"/>
</dbReference>
<evidence type="ECO:0000313" key="7">
    <source>
        <dbReference type="Proteomes" id="UP000541444"/>
    </source>
</evidence>
<reference evidence="6 7" key="1">
    <citation type="journal article" date="2020" name="IScience">
        <title>Genome Sequencing of the Endangered Kingdonia uniflora (Circaeasteraceae, Ranunculales) Reveals Potential Mechanisms of Evolutionary Specialization.</title>
        <authorList>
            <person name="Sun Y."/>
            <person name="Deng T."/>
            <person name="Zhang A."/>
            <person name="Moore M.J."/>
            <person name="Landis J.B."/>
            <person name="Lin N."/>
            <person name="Zhang H."/>
            <person name="Zhang X."/>
            <person name="Huang J."/>
            <person name="Zhang X."/>
            <person name="Sun H."/>
            <person name="Wang H."/>
        </authorList>
    </citation>
    <scope>NUCLEOTIDE SEQUENCE [LARGE SCALE GENOMIC DNA]</scope>
    <source>
        <strain evidence="6">TB1705</strain>
        <tissue evidence="6">Leaf</tissue>
    </source>
</reference>
<dbReference type="GO" id="GO:0016567">
    <property type="term" value="P:protein ubiquitination"/>
    <property type="evidence" value="ECO:0007669"/>
    <property type="project" value="UniProtKB-UniPathway"/>
</dbReference>
<evidence type="ECO:0000256" key="1">
    <source>
        <dbReference type="ARBA" id="ARBA00004906"/>
    </source>
</evidence>
<evidence type="ECO:0000256" key="2">
    <source>
        <dbReference type="ARBA" id="ARBA00009993"/>
    </source>
</evidence>
<dbReference type="InterPro" id="IPR001232">
    <property type="entry name" value="SKP1-like"/>
</dbReference>
<organism evidence="6 7">
    <name type="scientific">Kingdonia uniflora</name>
    <dbReference type="NCBI Taxonomy" id="39325"/>
    <lineage>
        <taxon>Eukaryota</taxon>
        <taxon>Viridiplantae</taxon>
        <taxon>Streptophyta</taxon>
        <taxon>Embryophyta</taxon>
        <taxon>Tracheophyta</taxon>
        <taxon>Spermatophyta</taxon>
        <taxon>Magnoliopsida</taxon>
        <taxon>Ranunculales</taxon>
        <taxon>Circaeasteraceae</taxon>
        <taxon>Kingdonia</taxon>
    </lineage>
</organism>
<comment type="caution">
    <text evidence="6">The sequence shown here is derived from an EMBL/GenBank/DDBJ whole genome shotgun (WGS) entry which is preliminary data.</text>
</comment>
<feature type="domain" description="SKP1 component POZ" evidence="5">
    <location>
        <begin position="108"/>
        <end position="164"/>
    </location>
</feature>
<gene>
    <name evidence="6" type="ORF">GIB67_000188</name>
</gene>
<evidence type="ECO:0000313" key="6">
    <source>
        <dbReference type="EMBL" id="KAF6176094.1"/>
    </source>
</evidence>